<sequence length="371" mass="43034">MSLPADTLLWKIGKKWVSPLVNKIYHIEFSGKIPKPPFLLISNHVSPIDPFFIAPYIDDPISWVIAQISFQNPIERFFLKKIGAIQKFKSRPDPSMLYSIYDILNNGGVVGLFPEGTITWTGNFQDHLISPKSMNKLILSLNVPIVAACIQGAWLSHPVWADRGRKPKIFVNFNTFSDYSAMEFIHHSEWEWQKKCLIPYPGKRKAQGIERVLWICPHCSSFRTLFGKKDEVICLSCQNRWLVNDSGFIGGRTLPDLFHHQIEVFSQWVNDLPKATFPLVKISLRNDRTTRLIKTLHQRLTIENDVIQIGTIPMDIKKIKGINTHFRDILEFRYEDTLVRINSKYTSFLLYNWIEIRKKQIFGQSANETYV</sequence>
<organism evidence="2">
    <name type="scientific">Candidatus Atribacter allofermentans</name>
    <dbReference type="NCBI Taxonomy" id="1852833"/>
    <lineage>
        <taxon>Bacteria</taxon>
        <taxon>Pseudomonadati</taxon>
        <taxon>Atribacterota</taxon>
        <taxon>Atribacteria</taxon>
        <taxon>Atribacterales</taxon>
        <taxon>Atribacteraceae</taxon>
        <taxon>Atribacter</taxon>
    </lineage>
</organism>
<dbReference type="CDD" id="cd07989">
    <property type="entry name" value="LPLAT_AGPAT-like"/>
    <property type="match status" value="1"/>
</dbReference>
<dbReference type="EMBL" id="MWBQ01000139">
    <property type="protein sequence ID" value="OQA55806.1"/>
    <property type="molecule type" value="Genomic_DNA"/>
</dbReference>
<protein>
    <submittedName>
        <fullName evidence="2">2-acyl-glycerophospho-ethanolamine acyltransferase</fullName>
    </submittedName>
</protein>
<comment type="caution">
    <text evidence="2">The sequence shown here is derived from an EMBL/GenBank/DDBJ whole genome shotgun (WGS) entry which is preliminary data.</text>
</comment>
<proteinExistence type="predicted"/>
<evidence type="ECO:0000259" key="1">
    <source>
        <dbReference type="SMART" id="SM00563"/>
    </source>
</evidence>
<dbReference type="InterPro" id="IPR002123">
    <property type="entry name" value="Plipid/glycerol_acylTrfase"/>
</dbReference>
<reference evidence="2" key="1">
    <citation type="submission" date="2017-02" db="EMBL/GenBank/DDBJ databases">
        <title>Delving into the versatile metabolic prowess of the omnipresent phylum Bacteroidetes.</title>
        <authorList>
            <person name="Nobu M.K."/>
            <person name="Mei R."/>
            <person name="Narihiro T."/>
            <person name="Kuroda K."/>
            <person name="Liu W.-T."/>
        </authorList>
    </citation>
    <scope>NUCLEOTIDE SEQUENCE</scope>
    <source>
        <strain evidence="2">ADurb.Bin276</strain>
    </source>
</reference>
<gene>
    <name evidence="2" type="ORF">BWY41_01587</name>
</gene>
<dbReference type="GO" id="GO:0016746">
    <property type="term" value="F:acyltransferase activity"/>
    <property type="evidence" value="ECO:0007669"/>
    <property type="project" value="UniProtKB-KW"/>
</dbReference>
<name>A0A1V5SMN4_9BACT</name>
<dbReference type="SUPFAM" id="SSF69593">
    <property type="entry name" value="Glycerol-3-phosphate (1)-acyltransferase"/>
    <property type="match status" value="1"/>
</dbReference>
<evidence type="ECO:0000313" key="2">
    <source>
        <dbReference type="EMBL" id="OQA55806.1"/>
    </source>
</evidence>
<keyword evidence="2" id="KW-0808">Transferase</keyword>
<feature type="domain" description="Phospholipid/glycerol acyltransferase" evidence="1">
    <location>
        <begin position="38"/>
        <end position="153"/>
    </location>
</feature>
<keyword evidence="2" id="KW-0012">Acyltransferase</keyword>
<dbReference type="Proteomes" id="UP000485569">
    <property type="component" value="Unassembled WGS sequence"/>
</dbReference>
<dbReference type="SMART" id="SM00563">
    <property type="entry name" value="PlsC"/>
    <property type="match status" value="1"/>
</dbReference>
<accession>A0A1V5SMN4</accession>
<dbReference type="AlphaFoldDB" id="A0A1V5SMN4"/>
<dbReference type="Pfam" id="PF01553">
    <property type="entry name" value="Acyltransferase"/>
    <property type="match status" value="1"/>
</dbReference>